<evidence type="ECO:0000256" key="1">
    <source>
        <dbReference type="ARBA" id="ARBA00006484"/>
    </source>
</evidence>
<dbReference type="InterPro" id="IPR051019">
    <property type="entry name" value="VLCFA-Steroid_DH"/>
</dbReference>
<comment type="similarity">
    <text evidence="1">Belongs to the short-chain dehydrogenases/reductases (SDR) family.</text>
</comment>
<dbReference type="Gene3D" id="3.40.50.720">
    <property type="entry name" value="NAD(P)-binding Rossmann-like Domain"/>
    <property type="match status" value="1"/>
</dbReference>
<dbReference type="InterPro" id="IPR002347">
    <property type="entry name" value="SDR_fam"/>
</dbReference>
<organism evidence="3 4">
    <name type="scientific">Williamsia marianensis</name>
    <dbReference type="NCBI Taxonomy" id="85044"/>
    <lineage>
        <taxon>Bacteria</taxon>
        <taxon>Bacillati</taxon>
        <taxon>Actinomycetota</taxon>
        <taxon>Actinomycetes</taxon>
        <taxon>Mycobacteriales</taxon>
        <taxon>Nocardiaceae</taxon>
        <taxon>Williamsia</taxon>
    </lineage>
</organism>
<name>A0A2G3PMU6_WILMA</name>
<dbReference type="Pfam" id="PF00106">
    <property type="entry name" value="adh_short"/>
    <property type="match status" value="1"/>
</dbReference>
<gene>
    <name evidence="3" type="ORF">CSW57_12930</name>
</gene>
<dbReference type="PANTHER" id="PTHR43899:SF13">
    <property type="entry name" value="RH59310P"/>
    <property type="match status" value="1"/>
</dbReference>
<proteinExistence type="inferred from homology"/>
<dbReference type="GO" id="GO:0016491">
    <property type="term" value="F:oxidoreductase activity"/>
    <property type="evidence" value="ECO:0007669"/>
    <property type="project" value="UniProtKB-KW"/>
</dbReference>
<evidence type="ECO:0000313" key="3">
    <source>
        <dbReference type="EMBL" id="PHV67101.1"/>
    </source>
</evidence>
<comment type="caution">
    <text evidence="3">The sequence shown here is derived from an EMBL/GenBank/DDBJ whole genome shotgun (WGS) entry which is preliminary data.</text>
</comment>
<protein>
    <submittedName>
        <fullName evidence="3">Short-chain dehydrogenase</fullName>
    </submittedName>
</protein>
<dbReference type="PANTHER" id="PTHR43899">
    <property type="entry name" value="RH59310P"/>
    <property type="match status" value="1"/>
</dbReference>
<reference evidence="3 4" key="1">
    <citation type="submission" date="2017-10" db="EMBL/GenBank/DDBJ databases">
        <title>The draft genome sequence of Williamsia sp. BULT 1.1 isolated from the semi-arid grassland soils from South Africa.</title>
        <authorList>
            <person name="Kabwe M.H."/>
            <person name="Govender N."/>
            <person name="Mutseka Lunga P."/>
            <person name="Vikram S."/>
            <person name="Makhalanyane T.P."/>
        </authorList>
    </citation>
    <scope>NUCLEOTIDE SEQUENCE [LARGE SCALE GENOMIC DNA]</scope>
    <source>
        <strain evidence="3 4">BULT 1.1</strain>
    </source>
</reference>
<accession>A0A2G3PMU6</accession>
<dbReference type="AlphaFoldDB" id="A0A2G3PMU6"/>
<dbReference type="InterPro" id="IPR036291">
    <property type="entry name" value="NAD(P)-bd_dom_sf"/>
</dbReference>
<dbReference type="SUPFAM" id="SSF51735">
    <property type="entry name" value="NAD(P)-binding Rossmann-fold domains"/>
    <property type="match status" value="1"/>
</dbReference>
<dbReference type="RefSeq" id="WP_099383097.1">
    <property type="nucleotide sequence ID" value="NZ_PEBD01000008.1"/>
</dbReference>
<evidence type="ECO:0000313" key="4">
    <source>
        <dbReference type="Proteomes" id="UP000225108"/>
    </source>
</evidence>
<keyword evidence="2" id="KW-0560">Oxidoreductase</keyword>
<sequence length="284" mass="29954">MTGTITDGPNLVDRSKYGPWAVIAGGSEGVGASFAHQLADAGINLVLVARKPGPLQETAAAVGARGVEVRTLSLDLTDPGSVSQILAVTEDLDVGMLVYNAGANSYGSDFVEGDLSRFQNVIDLNVTAQLTLVHHFGAKMRARGSGGLLLVGSMSGYLGGKHLSIYGAVKAFGRVFAESLWLELRDHGVDVLELVLGVTRTPAMERAGMNLSGAMNVSEPDDVAREGLTHLADGPVWVAGSNAARVEEISGLDRRGLILKQHERMLKLFPQKANTGEDPVRTRG</sequence>
<dbReference type="EMBL" id="PEBD01000008">
    <property type="protein sequence ID" value="PHV67101.1"/>
    <property type="molecule type" value="Genomic_DNA"/>
</dbReference>
<dbReference type="PRINTS" id="PR00081">
    <property type="entry name" value="GDHRDH"/>
</dbReference>
<evidence type="ECO:0000256" key="2">
    <source>
        <dbReference type="ARBA" id="ARBA00023002"/>
    </source>
</evidence>
<dbReference type="PIRSF" id="PIRSF000126">
    <property type="entry name" value="11-beta-HSD1"/>
    <property type="match status" value="1"/>
</dbReference>
<dbReference type="Proteomes" id="UP000225108">
    <property type="component" value="Unassembled WGS sequence"/>
</dbReference>